<dbReference type="EMBL" id="CP037452">
    <property type="protein sequence ID" value="QDV52129.1"/>
    <property type="molecule type" value="Genomic_DNA"/>
</dbReference>
<keyword evidence="3" id="KW-1185">Reference proteome</keyword>
<organism evidence="2 3">
    <name type="scientific">Gimesia fumaroli</name>
    <dbReference type="NCBI Taxonomy" id="2527976"/>
    <lineage>
        <taxon>Bacteria</taxon>
        <taxon>Pseudomonadati</taxon>
        <taxon>Planctomycetota</taxon>
        <taxon>Planctomycetia</taxon>
        <taxon>Planctomycetales</taxon>
        <taxon>Planctomycetaceae</taxon>
        <taxon>Gimesia</taxon>
    </lineage>
</organism>
<dbReference type="KEGG" id="gfm:Enr17x_41890"/>
<evidence type="ECO:0000313" key="2">
    <source>
        <dbReference type="EMBL" id="QDV52129.1"/>
    </source>
</evidence>
<sequence>MMSIYPDPEESKLRDSICLLIVLIIAFVLLLFTLPGCQADQRTYQPFVEPPVPAERPVEKIRPAIHDAAVRVDEVLEKTPVPAVAEVLADDALDMIEKVDPLPKPAAPDPRAAEIIEPELEPVIIPDEDQSEQTESDIGTWIIVCFALIVLIYVSFQLLKGFKTDVKDSERNGSTS</sequence>
<name>A0A518IGC9_9PLAN</name>
<dbReference type="RefSeq" id="WP_145311495.1">
    <property type="nucleotide sequence ID" value="NZ_CP037452.1"/>
</dbReference>
<evidence type="ECO:0000256" key="1">
    <source>
        <dbReference type="SAM" id="Phobius"/>
    </source>
</evidence>
<keyword evidence="1" id="KW-0812">Transmembrane</keyword>
<accession>A0A518IGC9</accession>
<protein>
    <submittedName>
        <fullName evidence="2">Uncharacterized protein</fullName>
    </submittedName>
</protein>
<evidence type="ECO:0000313" key="3">
    <source>
        <dbReference type="Proteomes" id="UP000318313"/>
    </source>
</evidence>
<proteinExistence type="predicted"/>
<dbReference type="OrthoDB" id="303875at2"/>
<reference evidence="2 3" key="1">
    <citation type="submission" date="2019-03" db="EMBL/GenBank/DDBJ databases">
        <title>Deep-cultivation of Planctomycetes and their phenomic and genomic characterization uncovers novel biology.</title>
        <authorList>
            <person name="Wiegand S."/>
            <person name="Jogler M."/>
            <person name="Boedeker C."/>
            <person name="Pinto D."/>
            <person name="Vollmers J."/>
            <person name="Rivas-Marin E."/>
            <person name="Kohn T."/>
            <person name="Peeters S.H."/>
            <person name="Heuer A."/>
            <person name="Rast P."/>
            <person name="Oberbeckmann S."/>
            <person name="Bunk B."/>
            <person name="Jeske O."/>
            <person name="Meyerdierks A."/>
            <person name="Storesund J.E."/>
            <person name="Kallscheuer N."/>
            <person name="Luecker S."/>
            <person name="Lage O.M."/>
            <person name="Pohl T."/>
            <person name="Merkel B.J."/>
            <person name="Hornburger P."/>
            <person name="Mueller R.-W."/>
            <person name="Bruemmer F."/>
            <person name="Labrenz M."/>
            <person name="Spormann A.M."/>
            <person name="Op den Camp H."/>
            <person name="Overmann J."/>
            <person name="Amann R."/>
            <person name="Jetten M.S.M."/>
            <person name="Mascher T."/>
            <person name="Medema M.H."/>
            <person name="Devos D.P."/>
            <person name="Kaster A.-K."/>
            <person name="Ovreas L."/>
            <person name="Rohde M."/>
            <person name="Galperin M.Y."/>
            <person name="Jogler C."/>
        </authorList>
    </citation>
    <scope>NUCLEOTIDE SEQUENCE [LARGE SCALE GENOMIC DNA]</scope>
    <source>
        <strain evidence="2 3">Enr17</strain>
    </source>
</reference>
<dbReference type="Proteomes" id="UP000318313">
    <property type="component" value="Chromosome"/>
</dbReference>
<keyword evidence="1" id="KW-1133">Transmembrane helix</keyword>
<gene>
    <name evidence="2" type="ORF">Enr17x_41890</name>
</gene>
<feature type="transmembrane region" description="Helical" evidence="1">
    <location>
        <begin position="138"/>
        <end position="159"/>
    </location>
</feature>
<dbReference type="AlphaFoldDB" id="A0A518IGC9"/>
<keyword evidence="1" id="KW-0472">Membrane</keyword>